<proteinExistence type="predicted"/>
<sequence>MGPPPFTPAAGLPILGREGRMVVLSLVLGLSEQDDFANIPDLQNPGTQQNQNAQGDKRYEHGRGLRRRQQRQRRRHGEATCLTWPRLLDEVVVSSADGRRSPPAGVLSPDHFSGVPWVDEGTILGPFWIKPAPQHAYPGLEQAQPPGPHLPACLPMPPLHLSSLPPSPIQKSLFLWRLVSEGGCWGMA</sequence>
<dbReference type="Proteomes" id="UP001488838">
    <property type="component" value="Unassembled WGS sequence"/>
</dbReference>
<evidence type="ECO:0000256" key="1">
    <source>
        <dbReference type="SAM" id="MobiDB-lite"/>
    </source>
</evidence>
<evidence type="ECO:0000313" key="2">
    <source>
        <dbReference type="EMBL" id="KAK7803016.1"/>
    </source>
</evidence>
<organism evidence="2 3">
    <name type="scientific">Myodes glareolus</name>
    <name type="common">Bank vole</name>
    <name type="synonym">Clethrionomys glareolus</name>
    <dbReference type="NCBI Taxonomy" id="447135"/>
    <lineage>
        <taxon>Eukaryota</taxon>
        <taxon>Metazoa</taxon>
        <taxon>Chordata</taxon>
        <taxon>Craniata</taxon>
        <taxon>Vertebrata</taxon>
        <taxon>Euteleostomi</taxon>
        <taxon>Mammalia</taxon>
        <taxon>Eutheria</taxon>
        <taxon>Euarchontoglires</taxon>
        <taxon>Glires</taxon>
        <taxon>Rodentia</taxon>
        <taxon>Myomorpha</taxon>
        <taxon>Muroidea</taxon>
        <taxon>Cricetidae</taxon>
        <taxon>Arvicolinae</taxon>
        <taxon>Myodes</taxon>
    </lineage>
</organism>
<feature type="compositionally biased region" description="Basic residues" evidence="1">
    <location>
        <begin position="64"/>
        <end position="76"/>
    </location>
</feature>
<reference evidence="2 3" key="1">
    <citation type="journal article" date="2023" name="bioRxiv">
        <title>Conserved and derived expression patterns and positive selection on dental genes reveal complex evolutionary context of ever-growing rodent molars.</title>
        <authorList>
            <person name="Calamari Z.T."/>
            <person name="Song A."/>
            <person name="Cohen E."/>
            <person name="Akter M."/>
            <person name="Roy R.D."/>
            <person name="Hallikas O."/>
            <person name="Christensen M.M."/>
            <person name="Li P."/>
            <person name="Marangoni P."/>
            <person name="Jernvall J."/>
            <person name="Klein O.D."/>
        </authorList>
    </citation>
    <scope>NUCLEOTIDE SEQUENCE [LARGE SCALE GENOMIC DNA]</scope>
    <source>
        <strain evidence="2">V071</strain>
    </source>
</reference>
<feature type="region of interest" description="Disordered" evidence="1">
    <location>
        <begin position="38"/>
        <end position="77"/>
    </location>
</feature>
<dbReference type="AlphaFoldDB" id="A0AAW0HNU4"/>
<protein>
    <submittedName>
        <fullName evidence="2">Uncharacterized protein</fullName>
    </submittedName>
</protein>
<accession>A0AAW0HNU4</accession>
<dbReference type="EMBL" id="JBBHLL010000434">
    <property type="protein sequence ID" value="KAK7803016.1"/>
    <property type="molecule type" value="Genomic_DNA"/>
</dbReference>
<gene>
    <name evidence="2" type="ORF">U0070_010576</name>
</gene>
<feature type="compositionally biased region" description="Polar residues" evidence="1">
    <location>
        <begin position="44"/>
        <end position="54"/>
    </location>
</feature>
<comment type="caution">
    <text evidence="2">The sequence shown here is derived from an EMBL/GenBank/DDBJ whole genome shotgun (WGS) entry which is preliminary data.</text>
</comment>
<name>A0AAW0HNU4_MYOGA</name>
<evidence type="ECO:0000313" key="3">
    <source>
        <dbReference type="Proteomes" id="UP001488838"/>
    </source>
</evidence>
<keyword evidence="3" id="KW-1185">Reference proteome</keyword>